<dbReference type="EMBL" id="SRSC01000001">
    <property type="protein sequence ID" value="TGU73896.1"/>
    <property type="molecule type" value="Genomic_DNA"/>
</dbReference>
<dbReference type="InterPro" id="IPR002477">
    <property type="entry name" value="Peptidoglycan-bd-like"/>
</dbReference>
<evidence type="ECO:0000313" key="2">
    <source>
        <dbReference type="EMBL" id="TGU73896.1"/>
    </source>
</evidence>
<evidence type="ECO:0000259" key="1">
    <source>
        <dbReference type="Pfam" id="PF01471"/>
    </source>
</evidence>
<dbReference type="Gene3D" id="1.10.101.10">
    <property type="entry name" value="PGBD-like superfamily/PGBD"/>
    <property type="match status" value="1"/>
</dbReference>
<protein>
    <submittedName>
        <fullName evidence="2">TIGR02594 family protein</fullName>
    </submittedName>
</protein>
<dbReference type="InterPro" id="IPR036366">
    <property type="entry name" value="PGBDSf"/>
</dbReference>
<dbReference type="Pfam" id="PF01471">
    <property type="entry name" value="PG_binding_1"/>
    <property type="match status" value="1"/>
</dbReference>
<dbReference type="NCBIfam" id="TIGR02594">
    <property type="entry name" value="TIGR02594 family protein"/>
    <property type="match status" value="1"/>
</dbReference>
<dbReference type="SUPFAM" id="SSF47090">
    <property type="entry name" value="PGBD-like"/>
    <property type="match status" value="1"/>
</dbReference>
<reference evidence="2 3" key="1">
    <citation type="submission" date="2019-04" db="EMBL/GenBank/DDBJ databases">
        <title>Geobacter oryzae sp. nov., ferric-reducing bacteria isolated from paddy soil.</title>
        <authorList>
            <person name="Xu Z."/>
            <person name="Masuda Y."/>
            <person name="Itoh H."/>
            <person name="Senoo K."/>
        </authorList>
    </citation>
    <scope>NUCLEOTIDE SEQUENCE [LARGE SCALE GENOMIC DNA]</scope>
    <source>
        <strain evidence="2 3">Red111</strain>
    </source>
</reference>
<gene>
    <name evidence="2" type="ORF">E4633_00015</name>
</gene>
<proteinExistence type="predicted"/>
<dbReference type="AlphaFoldDB" id="A0A4S1CKZ3"/>
<dbReference type="InterPro" id="IPR036365">
    <property type="entry name" value="PGBD-like_sf"/>
</dbReference>
<dbReference type="InterPro" id="IPR013423">
    <property type="entry name" value="CHP02594"/>
</dbReference>
<feature type="domain" description="Peptidoglycan binding-like" evidence="1">
    <location>
        <begin position="11"/>
        <end position="69"/>
    </location>
</feature>
<evidence type="ECO:0000313" key="3">
    <source>
        <dbReference type="Proteomes" id="UP000306416"/>
    </source>
</evidence>
<comment type="caution">
    <text evidence="2">The sequence shown here is derived from an EMBL/GenBank/DDBJ whole genome shotgun (WGS) entry which is preliminary data.</text>
</comment>
<accession>A0A4S1CKZ3</accession>
<name>A0A4S1CKZ3_9BACT</name>
<sequence length="227" mass="25176">MQMTPLRLASTGPKVMQLQNLLNKHLPYPYSLKVDGILGPHTEAAIRKFQESTGISIDGTVGTETWKALKQGVTVTSDTTLPSTNAHNAPWLKIAAAEIGQREIPRVPANTRILMYHATTSLRATSDEVPWCSAFVNWCLKQVGITGTNSAAATSWLHWGQITGPCPGAIAVVRRVTGANHVAFYIAETKDYYKLLGGNQGDQVRPSRYYKSHWMVQSYRWPNIRQQ</sequence>
<keyword evidence="3" id="KW-1185">Reference proteome</keyword>
<dbReference type="Proteomes" id="UP000306416">
    <property type="component" value="Unassembled WGS sequence"/>
</dbReference>
<organism evidence="2 3">
    <name type="scientific">Geomonas terrae</name>
    <dbReference type="NCBI Taxonomy" id="2562681"/>
    <lineage>
        <taxon>Bacteria</taxon>
        <taxon>Pseudomonadati</taxon>
        <taxon>Thermodesulfobacteriota</taxon>
        <taxon>Desulfuromonadia</taxon>
        <taxon>Geobacterales</taxon>
        <taxon>Geobacteraceae</taxon>
        <taxon>Geomonas</taxon>
    </lineage>
</organism>